<dbReference type="EMBL" id="JAGQNX010000096">
    <property type="protein sequence ID" value="MCA9308493.1"/>
    <property type="molecule type" value="Genomic_DNA"/>
</dbReference>
<dbReference type="Pfam" id="PF00565">
    <property type="entry name" value="SNase"/>
    <property type="match status" value="1"/>
</dbReference>
<keyword evidence="2" id="KW-0255">Endonuclease</keyword>
<name>A0A955J218_UNCKA</name>
<evidence type="ECO:0000256" key="1">
    <source>
        <dbReference type="ARBA" id="ARBA00022722"/>
    </source>
</evidence>
<dbReference type="PANTHER" id="PTHR12302:SF3">
    <property type="entry name" value="SERINE_THREONINE-PROTEIN KINASE 31"/>
    <property type="match status" value="1"/>
</dbReference>
<protein>
    <submittedName>
        <fullName evidence="5">Thermonuclease family protein</fullName>
    </submittedName>
</protein>
<organism evidence="5 6">
    <name type="scientific">candidate division WWE3 bacterium</name>
    <dbReference type="NCBI Taxonomy" id="2053526"/>
    <lineage>
        <taxon>Bacteria</taxon>
        <taxon>Katanobacteria</taxon>
    </lineage>
</organism>
<dbReference type="SUPFAM" id="SSF50199">
    <property type="entry name" value="Staphylococcal nuclease"/>
    <property type="match status" value="1"/>
</dbReference>
<evidence type="ECO:0000256" key="3">
    <source>
        <dbReference type="ARBA" id="ARBA00022801"/>
    </source>
</evidence>
<dbReference type="GO" id="GO:0016787">
    <property type="term" value="F:hydrolase activity"/>
    <property type="evidence" value="ECO:0007669"/>
    <property type="project" value="UniProtKB-KW"/>
</dbReference>
<evidence type="ECO:0000259" key="4">
    <source>
        <dbReference type="PROSITE" id="PS50830"/>
    </source>
</evidence>
<evidence type="ECO:0000313" key="5">
    <source>
        <dbReference type="EMBL" id="MCA9308493.1"/>
    </source>
</evidence>
<keyword evidence="1" id="KW-0540">Nuclease</keyword>
<dbReference type="InterPro" id="IPR016071">
    <property type="entry name" value="Staphylococal_nuclease_OB-fold"/>
</dbReference>
<dbReference type="InterPro" id="IPR035437">
    <property type="entry name" value="SNase_OB-fold_sf"/>
</dbReference>
<dbReference type="Proteomes" id="UP000740557">
    <property type="component" value="Unassembled WGS sequence"/>
</dbReference>
<sequence length="188" mass="20730">MPSRSQTKATLFVTLLISLFTLLFGEYFTAEPVTLTSTKSNNLPLVFDKAQVVDVVDGDTIKVKALDTSPEFVTTPTYVVRLIGIDAPETHKPNAPKECYGEEATEYLGNLILGKTVTLKKDKSETDKYNRLLRYVYLDDVFVNEALVQNGFAKAKAYKPDISMHDVLDASQGLAIQKSAGMWGNCAP</sequence>
<evidence type="ECO:0000313" key="6">
    <source>
        <dbReference type="Proteomes" id="UP000740557"/>
    </source>
</evidence>
<dbReference type="PANTHER" id="PTHR12302">
    <property type="entry name" value="EBNA2 BINDING PROTEIN P100"/>
    <property type="match status" value="1"/>
</dbReference>
<dbReference type="Gene3D" id="2.40.50.90">
    <property type="match status" value="1"/>
</dbReference>
<dbReference type="PROSITE" id="PS50830">
    <property type="entry name" value="TNASE_3"/>
    <property type="match status" value="1"/>
</dbReference>
<proteinExistence type="predicted"/>
<gene>
    <name evidence="5" type="ORF">KC980_03195</name>
</gene>
<keyword evidence="3" id="KW-0378">Hydrolase</keyword>
<reference evidence="5" key="1">
    <citation type="submission" date="2020-04" db="EMBL/GenBank/DDBJ databases">
        <authorList>
            <person name="Zhang T."/>
        </authorList>
    </citation>
    <scope>NUCLEOTIDE SEQUENCE</scope>
    <source>
        <strain evidence="5">HKST-UBA79</strain>
    </source>
</reference>
<evidence type="ECO:0000256" key="2">
    <source>
        <dbReference type="ARBA" id="ARBA00022759"/>
    </source>
</evidence>
<comment type="caution">
    <text evidence="5">The sequence shown here is derived from an EMBL/GenBank/DDBJ whole genome shotgun (WGS) entry which is preliminary data.</text>
</comment>
<accession>A0A955J218</accession>
<reference evidence="5" key="2">
    <citation type="journal article" date="2021" name="Microbiome">
        <title>Successional dynamics and alternative stable states in a saline activated sludge microbial community over 9 years.</title>
        <authorList>
            <person name="Wang Y."/>
            <person name="Ye J."/>
            <person name="Ju F."/>
            <person name="Liu L."/>
            <person name="Boyd J.A."/>
            <person name="Deng Y."/>
            <person name="Parks D.H."/>
            <person name="Jiang X."/>
            <person name="Yin X."/>
            <person name="Woodcroft B.J."/>
            <person name="Tyson G.W."/>
            <person name="Hugenholtz P."/>
            <person name="Polz M.F."/>
            <person name="Zhang T."/>
        </authorList>
    </citation>
    <scope>NUCLEOTIDE SEQUENCE</scope>
    <source>
        <strain evidence="5">HKST-UBA79</strain>
    </source>
</reference>
<dbReference type="AlphaFoldDB" id="A0A955J218"/>
<dbReference type="SMART" id="SM00318">
    <property type="entry name" value="SNc"/>
    <property type="match status" value="1"/>
</dbReference>
<dbReference type="GO" id="GO:0004519">
    <property type="term" value="F:endonuclease activity"/>
    <property type="evidence" value="ECO:0007669"/>
    <property type="project" value="UniProtKB-KW"/>
</dbReference>
<feature type="domain" description="TNase-like" evidence="4">
    <location>
        <begin position="46"/>
        <end position="185"/>
    </location>
</feature>